<organism evidence="2 3">
    <name type="scientific">Dactylosporangium siamense</name>
    <dbReference type="NCBI Taxonomy" id="685454"/>
    <lineage>
        <taxon>Bacteria</taxon>
        <taxon>Bacillati</taxon>
        <taxon>Actinomycetota</taxon>
        <taxon>Actinomycetes</taxon>
        <taxon>Micromonosporales</taxon>
        <taxon>Micromonosporaceae</taxon>
        <taxon>Dactylosporangium</taxon>
    </lineage>
</organism>
<keyword evidence="1" id="KW-1133">Transmembrane helix</keyword>
<keyword evidence="1" id="KW-0812">Transmembrane</keyword>
<dbReference type="InterPro" id="IPR010390">
    <property type="entry name" value="ABC-2_transporter-like"/>
</dbReference>
<reference evidence="2" key="1">
    <citation type="submission" date="2021-01" db="EMBL/GenBank/DDBJ databases">
        <title>Whole genome shotgun sequence of Dactylosporangium siamense NBRC 106093.</title>
        <authorList>
            <person name="Komaki H."/>
            <person name="Tamura T."/>
        </authorList>
    </citation>
    <scope>NUCLEOTIDE SEQUENCE</scope>
    <source>
        <strain evidence="2">NBRC 106093</strain>
    </source>
</reference>
<comment type="caution">
    <text evidence="2">The sequence shown here is derived from an EMBL/GenBank/DDBJ whole genome shotgun (WGS) entry which is preliminary data.</text>
</comment>
<feature type="transmembrane region" description="Helical" evidence="1">
    <location>
        <begin position="182"/>
        <end position="210"/>
    </location>
</feature>
<protein>
    <submittedName>
        <fullName evidence="2">ABC transporter permease</fullName>
    </submittedName>
</protein>
<evidence type="ECO:0000313" key="3">
    <source>
        <dbReference type="Proteomes" id="UP000660611"/>
    </source>
</evidence>
<feature type="transmembrane region" description="Helical" evidence="1">
    <location>
        <begin position="141"/>
        <end position="170"/>
    </location>
</feature>
<feature type="transmembrane region" description="Helical" evidence="1">
    <location>
        <begin position="59"/>
        <end position="77"/>
    </location>
</feature>
<evidence type="ECO:0000313" key="2">
    <source>
        <dbReference type="EMBL" id="GIG51390.1"/>
    </source>
</evidence>
<feature type="transmembrane region" description="Helical" evidence="1">
    <location>
        <begin position="20"/>
        <end position="47"/>
    </location>
</feature>
<gene>
    <name evidence="2" type="ORF">Dsi01nite_094310</name>
</gene>
<dbReference type="RefSeq" id="WP_203852998.1">
    <property type="nucleotide sequence ID" value="NZ_BAAAVW010000032.1"/>
</dbReference>
<name>A0A919PV42_9ACTN</name>
<proteinExistence type="predicted"/>
<dbReference type="Proteomes" id="UP000660611">
    <property type="component" value="Unassembled WGS sequence"/>
</dbReference>
<dbReference type="AlphaFoldDB" id="A0A919PV42"/>
<feature type="transmembrane region" description="Helical" evidence="1">
    <location>
        <begin position="112"/>
        <end position="135"/>
    </location>
</feature>
<dbReference type="PANTHER" id="PTHR36832:SF2">
    <property type="entry name" value="INTEGRAL MEMBRANE PROTEIN"/>
    <property type="match status" value="1"/>
</dbReference>
<dbReference type="EMBL" id="BONQ01000154">
    <property type="protein sequence ID" value="GIG51390.1"/>
    <property type="molecule type" value="Genomic_DNA"/>
</dbReference>
<dbReference type="Pfam" id="PF06182">
    <property type="entry name" value="ABC2_membrane_6"/>
    <property type="match status" value="1"/>
</dbReference>
<accession>A0A919PV42</accession>
<keyword evidence="3" id="KW-1185">Reference proteome</keyword>
<evidence type="ECO:0000256" key="1">
    <source>
        <dbReference type="SAM" id="Phobius"/>
    </source>
</evidence>
<feature type="transmembrane region" description="Helical" evidence="1">
    <location>
        <begin position="230"/>
        <end position="252"/>
    </location>
</feature>
<dbReference type="PANTHER" id="PTHR36832">
    <property type="entry name" value="SLR1174 PROTEIN-RELATED"/>
    <property type="match status" value="1"/>
</dbReference>
<sequence length="264" mass="27824">MRLWLTLVGIGFRRWSTYRLAAFAGAFTNSVFGLIRAGVITATIAAAGGTLGGYDALTGVTYVWLGQALIGPVYFFAWTELAQRIRTGDVAVDLARPVDPMLAHLAADLGRAAFVFLPRGLPPLAVGAAVTGLALPGDPGAYVLGLLSVAFAVVVSFACRWLVNLTAFWLLDLRGPMTMYLLVTNILCGLAVPVQWFPGWLAAAAAVTPFPSMLQTPIDVLMGHSAGWDAVRLLAVQAAWAAGLLAAGRLIFTLGTRKLVIQGG</sequence>
<keyword evidence="1" id="KW-0472">Membrane</keyword>